<evidence type="ECO:0000256" key="1">
    <source>
        <dbReference type="SAM" id="SignalP"/>
    </source>
</evidence>
<sequence>MMKATISMTLLLLFLLFFSCKDRPDNSAIMNYQLLFNIALSDGTYLFDKPEFDKKAVRISYLENGQWQEYYGGDSPNYPYGYEFRPVYGTDKLYIWIALKTPKGEDNRSLRIKFNSEITDELNVTYYYLPNNIGVSKLIYNGVEIKNFQPHFTVQK</sequence>
<keyword evidence="1" id="KW-0732">Signal</keyword>
<gene>
    <name evidence="2" type="ORF">MTP09_14185</name>
</gene>
<evidence type="ECO:0000313" key="2">
    <source>
        <dbReference type="EMBL" id="UOE41031.1"/>
    </source>
</evidence>
<reference evidence="2 3" key="1">
    <citation type="submission" date="2022-03" db="EMBL/GenBank/DDBJ databases">
        <title>Chryseobacterium sp. isolated from particulate matters in swine house.</title>
        <authorList>
            <person name="Won M."/>
            <person name="Kim S.-J."/>
            <person name="Kwon S.-W."/>
        </authorList>
    </citation>
    <scope>NUCLEOTIDE SEQUENCE [LARGE SCALE GENOMIC DNA]</scope>
    <source>
        <strain evidence="2 3">SC2-2</strain>
    </source>
</reference>
<dbReference type="EMBL" id="CP094532">
    <property type="protein sequence ID" value="UOE41031.1"/>
    <property type="molecule type" value="Genomic_DNA"/>
</dbReference>
<feature type="signal peptide" evidence="1">
    <location>
        <begin position="1"/>
        <end position="24"/>
    </location>
</feature>
<dbReference type="PROSITE" id="PS51257">
    <property type="entry name" value="PROKAR_LIPOPROTEIN"/>
    <property type="match status" value="1"/>
</dbReference>
<organism evidence="2 3">
    <name type="scientific">Chryseobacterium suipulveris</name>
    <dbReference type="NCBI Taxonomy" id="2929800"/>
    <lineage>
        <taxon>Bacteria</taxon>
        <taxon>Pseudomonadati</taxon>
        <taxon>Bacteroidota</taxon>
        <taxon>Flavobacteriia</taxon>
        <taxon>Flavobacteriales</taxon>
        <taxon>Weeksellaceae</taxon>
        <taxon>Chryseobacterium group</taxon>
        <taxon>Chryseobacterium</taxon>
    </lineage>
</organism>
<proteinExistence type="predicted"/>
<evidence type="ECO:0008006" key="4">
    <source>
        <dbReference type="Google" id="ProtNLM"/>
    </source>
</evidence>
<evidence type="ECO:0000313" key="3">
    <source>
        <dbReference type="Proteomes" id="UP000831460"/>
    </source>
</evidence>
<feature type="chain" id="PRO_5046093095" description="Lipoprotein" evidence="1">
    <location>
        <begin position="25"/>
        <end position="156"/>
    </location>
</feature>
<dbReference type="Proteomes" id="UP000831460">
    <property type="component" value="Chromosome"/>
</dbReference>
<accession>A0ABY4BPC2</accession>
<protein>
    <recommendedName>
        <fullName evidence="4">Lipoprotein</fullName>
    </recommendedName>
</protein>
<name>A0ABY4BPC2_9FLAO</name>
<dbReference type="RefSeq" id="WP_243549316.1">
    <property type="nucleotide sequence ID" value="NZ_CP094532.1"/>
</dbReference>
<keyword evidence="3" id="KW-1185">Reference proteome</keyword>